<proteinExistence type="inferred from homology"/>
<dbReference type="EMBL" id="JACCCC010000001">
    <property type="protein sequence ID" value="NYE50091.1"/>
    <property type="molecule type" value="Genomic_DNA"/>
</dbReference>
<evidence type="ECO:0000256" key="3">
    <source>
        <dbReference type="ARBA" id="ARBA00022729"/>
    </source>
</evidence>
<comment type="caution">
    <text evidence="4">The sequence shown here is derived from an EMBL/GenBank/DDBJ whole genome shotgun (WGS) entry which is preliminary data.</text>
</comment>
<dbReference type="PANTHER" id="PTHR30006:SF2">
    <property type="entry name" value="ABC TRANSPORTER SUBSTRATE-BINDING PROTEIN"/>
    <property type="match status" value="1"/>
</dbReference>
<evidence type="ECO:0000256" key="2">
    <source>
        <dbReference type="ARBA" id="ARBA00022448"/>
    </source>
</evidence>
<organism evidence="4 5">
    <name type="scientific">Spinactinospora alkalitolerans</name>
    <dbReference type="NCBI Taxonomy" id="687207"/>
    <lineage>
        <taxon>Bacteria</taxon>
        <taxon>Bacillati</taxon>
        <taxon>Actinomycetota</taxon>
        <taxon>Actinomycetes</taxon>
        <taxon>Streptosporangiales</taxon>
        <taxon>Nocardiopsidaceae</taxon>
        <taxon>Spinactinospora</taxon>
    </lineage>
</organism>
<dbReference type="Proteomes" id="UP000589036">
    <property type="component" value="Unassembled WGS sequence"/>
</dbReference>
<dbReference type="SUPFAM" id="SSF53850">
    <property type="entry name" value="Periplasmic binding protein-like II"/>
    <property type="match status" value="1"/>
</dbReference>
<dbReference type="Gene3D" id="3.40.190.10">
    <property type="entry name" value="Periplasmic binding protein-like II"/>
    <property type="match status" value="2"/>
</dbReference>
<keyword evidence="5" id="KW-1185">Reference proteome</keyword>
<comment type="similarity">
    <text evidence="1">Belongs to the bacterial solute-binding protein 1 family.</text>
</comment>
<evidence type="ECO:0000256" key="1">
    <source>
        <dbReference type="ARBA" id="ARBA00008520"/>
    </source>
</evidence>
<dbReference type="InterPro" id="IPR006059">
    <property type="entry name" value="SBP"/>
</dbReference>
<accession>A0A852U1U2</accession>
<dbReference type="AlphaFoldDB" id="A0A852U1U2"/>
<dbReference type="PROSITE" id="PS51257">
    <property type="entry name" value="PROKAR_LIPOPROTEIN"/>
    <property type="match status" value="1"/>
</dbReference>
<dbReference type="PANTHER" id="PTHR30006">
    <property type="entry name" value="THIAMINE-BINDING PERIPLASMIC PROTEIN-RELATED"/>
    <property type="match status" value="1"/>
</dbReference>
<gene>
    <name evidence="4" type="ORF">HDA32_005211</name>
</gene>
<dbReference type="InterPro" id="IPR006061">
    <property type="entry name" value="SBP_1_CS"/>
</dbReference>
<name>A0A852U1U2_9ACTN</name>
<evidence type="ECO:0000313" key="5">
    <source>
        <dbReference type="Proteomes" id="UP000589036"/>
    </source>
</evidence>
<dbReference type="RefSeq" id="WP_179645634.1">
    <property type="nucleotide sequence ID" value="NZ_BAAAYY010000014.1"/>
</dbReference>
<sequence length="362" mass="39407">MQNLRRAYASKSGIAIASASTLMLTACSVGETVEDSSSSGQLRVMGYAGVVEQHYTEAVIEPFMEEYPDIEVEYVPSASSAEMLGTLRSEQNSPNTDVAFLDISIANTGNEEGIFQELDPEKVPNSENIEDSDSEIDGDFGPPVTFDNLVLLYNKEKISEEPTSWEALWSDEAAGEIIIDGAPDLQGMSLMLILNDIEGADYKDTVDPGIARLAEIAPDVQSWEPTPDAYTMINNGTGAIGVGWNARAQFYADEPDSNLGVAIPEEGSVFQTNSINLVAGTEYPEAAQTFINYALSPEAQQSFSETMYYAPANSEAELDNAVTARTATTPERLESIIDIDWNYVAEQNDAWTEVWRRDIIGG</sequence>
<protein>
    <submittedName>
        <fullName evidence="4">Putative spermidine/putrescine transport system substrate-binding protein</fullName>
    </submittedName>
</protein>
<keyword evidence="2" id="KW-0813">Transport</keyword>
<evidence type="ECO:0000313" key="4">
    <source>
        <dbReference type="EMBL" id="NYE50091.1"/>
    </source>
</evidence>
<dbReference type="GO" id="GO:0055085">
    <property type="term" value="P:transmembrane transport"/>
    <property type="evidence" value="ECO:0007669"/>
    <property type="project" value="InterPro"/>
</dbReference>
<reference evidence="4 5" key="1">
    <citation type="submission" date="2020-07" db="EMBL/GenBank/DDBJ databases">
        <title>Sequencing the genomes of 1000 actinobacteria strains.</title>
        <authorList>
            <person name="Klenk H.-P."/>
        </authorList>
    </citation>
    <scope>NUCLEOTIDE SEQUENCE [LARGE SCALE GENOMIC DNA]</scope>
    <source>
        <strain evidence="4 5">CXB654</strain>
    </source>
</reference>
<dbReference type="PROSITE" id="PS01037">
    <property type="entry name" value="SBP_BACTERIAL_1"/>
    <property type="match status" value="1"/>
</dbReference>
<keyword evidence="3" id="KW-0732">Signal</keyword>
<dbReference type="Pfam" id="PF13416">
    <property type="entry name" value="SBP_bac_8"/>
    <property type="match status" value="1"/>
</dbReference>
<dbReference type="CDD" id="cd13589">
    <property type="entry name" value="PBP2_polyamine_RpCGA009"/>
    <property type="match status" value="1"/>
</dbReference>